<feature type="region of interest" description="Disordered" evidence="3">
    <location>
        <begin position="1"/>
        <end position="21"/>
    </location>
</feature>
<dbReference type="Pfam" id="PF00561">
    <property type="entry name" value="Abhydrolase_1"/>
    <property type="match status" value="1"/>
</dbReference>
<dbReference type="PRINTS" id="PR00412">
    <property type="entry name" value="EPOXHYDRLASE"/>
</dbReference>
<comment type="similarity">
    <text evidence="2">Belongs to the AB hydrolase superfamily. Epoxide hydrolase family.</text>
</comment>
<evidence type="ECO:0000313" key="6">
    <source>
        <dbReference type="Proteomes" id="UP000626092"/>
    </source>
</evidence>
<evidence type="ECO:0000256" key="1">
    <source>
        <dbReference type="ARBA" id="ARBA00022801"/>
    </source>
</evidence>
<dbReference type="AlphaFoldDB" id="A0A834LWP0"/>
<evidence type="ECO:0000313" key="5">
    <source>
        <dbReference type="EMBL" id="KAF7151079.1"/>
    </source>
</evidence>
<comment type="caution">
    <text evidence="5">The sequence shown here is derived from an EMBL/GenBank/DDBJ whole genome shotgun (WGS) entry which is preliminary data.</text>
</comment>
<protein>
    <recommendedName>
        <fullName evidence="4">AB hydrolase-1 domain-containing protein</fullName>
    </recommendedName>
</protein>
<dbReference type="InterPro" id="IPR000073">
    <property type="entry name" value="AB_hydrolase_1"/>
</dbReference>
<reference evidence="5" key="1">
    <citation type="submission" date="2019-11" db="EMBL/GenBank/DDBJ databases">
        <authorList>
            <person name="Liu Y."/>
            <person name="Hou J."/>
            <person name="Li T.-Q."/>
            <person name="Guan C.-H."/>
            <person name="Wu X."/>
            <person name="Wu H.-Z."/>
            <person name="Ling F."/>
            <person name="Zhang R."/>
            <person name="Shi X.-G."/>
            <person name="Ren J.-P."/>
            <person name="Chen E.-F."/>
            <person name="Sun J.-M."/>
        </authorList>
    </citation>
    <scope>NUCLEOTIDE SEQUENCE</scope>
    <source>
        <strain evidence="5">Adult_tree_wgs_1</strain>
        <tissue evidence="5">Leaves</tissue>
    </source>
</reference>
<evidence type="ECO:0000259" key="4">
    <source>
        <dbReference type="Pfam" id="PF00561"/>
    </source>
</evidence>
<dbReference type="EMBL" id="WJXA01000002">
    <property type="protein sequence ID" value="KAF7151079.1"/>
    <property type="molecule type" value="Genomic_DNA"/>
</dbReference>
<dbReference type="SUPFAM" id="SSF53474">
    <property type="entry name" value="alpha/beta-Hydrolases"/>
    <property type="match status" value="1"/>
</dbReference>
<dbReference type="OrthoDB" id="7130006at2759"/>
<dbReference type="InterPro" id="IPR000639">
    <property type="entry name" value="Epox_hydrolase-like"/>
</dbReference>
<organism evidence="5 6">
    <name type="scientific">Rhododendron simsii</name>
    <name type="common">Sims's rhododendron</name>
    <dbReference type="NCBI Taxonomy" id="118357"/>
    <lineage>
        <taxon>Eukaryota</taxon>
        <taxon>Viridiplantae</taxon>
        <taxon>Streptophyta</taxon>
        <taxon>Embryophyta</taxon>
        <taxon>Tracheophyta</taxon>
        <taxon>Spermatophyta</taxon>
        <taxon>Magnoliopsida</taxon>
        <taxon>eudicotyledons</taxon>
        <taxon>Gunneridae</taxon>
        <taxon>Pentapetalae</taxon>
        <taxon>asterids</taxon>
        <taxon>Ericales</taxon>
        <taxon>Ericaceae</taxon>
        <taxon>Ericoideae</taxon>
        <taxon>Rhodoreae</taxon>
        <taxon>Rhododendron</taxon>
    </lineage>
</organism>
<name>A0A834LWP0_RHOSS</name>
<dbReference type="InterPro" id="IPR029058">
    <property type="entry name" value="AB_hydrolase_fold"/>
</dbReference>
<dbReference type="Proteomes" id="UP000626092">
    <property type="component" value="Unassembled WGS sequence"/>
</dbReference>
<evidence type="ECO:0000256" key="3">
    <source>
        <dbReference type="SAM" id="MobiDB-lite"/>
    </source>
</evidence>
<dbReference type="GO" id="GO:0016787">
    <property type="term" value="F:hydrolase activity"/>
    <property type="evidence" value="ECO:0007669"/>
    <property type="project" value="UniProtKB-KW"/>
</dbReference>
<gene>
    <name evidence="5" type="ORF">RHSIM_Rhsim02G0124900</name>
</gene>
<feature type="domain" description="AB hydrolase-1" evidence="4">
    <location>
        <begin position="8"/>
        <end position="75"/>
    </location>
</feature>
<dbReference type="Gene3D" id="3.40.50.1820">
    <property type="entry name" value="alpha/beta hydrolase"/>
    <property type="match status" value="1"/>
</dbReference>
<keyword evidence="1" id="KW-0378">Hydrolase</keyword>
<sequence>MERSHPITRGYRLSDPPPEPGKTSHVDFVDDMVALLDALDIPKVFLVGKDFGSSIAYLLALLYPNRISGVVTLGLPFGVPFRPLSAVAHHKGLPEGFYISRWKEPGRAEADFRCFDAKTVVRNIYILFSKSEIPIAGENEEIMDMVEPSTPLPPWLTDEDMAAYGALYEKSGFQTGLQVPYRSGVNAQTLGLTRFENQSSGNADHGGGVFKFPGMEDYIRSGEVKTDVPNLETIYAPEGSHFVQEQFPDQVNQLLLTFLNSHS</sequence>
<accession>A0A834LWP0</accession>
<dbReference type="PANTHER" id="PTHR43329">
    <property type="entry name" value="EPOXIDE HYDROLASE"/>
    <property type="match status" value="1"/>
</dbReference>
<proteinExistence type="inferred from homology"/>
<evidence type="ECO:0000256" key="2">
    <source>
        <dbReference type="ARBA" id="ARBA00038334"/>
    </source>
</evidence>
<keyword evidence="6" id="KW-1185">Reference proteome</keyword>